<evidence type="ECO:0000256" key="13">
    <source>
        <dbReference type="SAM" id="Phobius"/>
    </source>
</evidence>
<dbReference type="AlphaFoldDB" id="A0A380KB39"/>
<name>A0A380KB39_9STRE</name>
<evidence type="ECO:0000256" key="5">
    <source>
        <dbReference type="ARBA" id="ARBA00022968"/>
    </source>
</evidence>
<evidence type="ECO:0000256" key="1">
    <source>
        <dbReference type="ARBA" id="ARBA00004401"/>
    </source>
</evidence>
<dbReference type="GO" id="GO:0005886">
    <property type="term" value="C:plasma membrane"/>
    <property type="evidence" value="ECO:0007669"/>
    <property type="project" value="UniProtKB-SubCell"/>
</dbReference>
<evidence type="ECO:0000256" key="6">
    <source>
        <dbReference type="ARBA" id="ARBA00022989"/>
    </source>
</evidence>
<evidence type="ECO:0000256" key="12">
    <source>
        <dbReference type="SAM" id="MobiDB-lite"/>
    </source>
</evidence>
<dbReference type="InterPro" id="IPR004474">
    <property type="entry name" value="LytR_CpsA_psr"/>
</dbReference>
<organism evidence="15 16">
    <name type="scientific">Streptococcus hyointestinalis</name>
    <dbReference type="NCBI Taxonomy" id="1337"/>
    <lineage>
        <taxon>Bacteria</taxon>
        <taxon>Bacillati</taxon>
        <taxon>Bacillota</taxon>
        <taxon>Bacilli</taxon>
        <taxon>Lactobacillales</taxon>
        <taxon>Streptococcaceae</taxon>
        <taxon>Streptococcus</taxon>
    </lineage>
</organism>
<dbReference type="OrthoDB" id="9782542at2"/>
<keyword evidence="6 13" id="KW-1133">Transmembrane helix</keyword>
<evidence type="ECO:0000256" key="9">
    <source>
        <dbReference type="ARBA" id="ARBA00023163"/>
    </source>
</evidence>
<dbReference type="EMBL" id="UHFN01000007">
    <property type="protein sequence ID" value="SUN61346.1"/>
    <property type="molecule type" value="Genomic_DNA"/>
</dbReference>
<gene>
    <name evidence="15" type="primary">msrR</name>
    <name evidence="15" type="ORF">NCTC12224_01430</name>
</gene>
<evidence type="ECO:0000256" key="2">
    <source>
        <dbReference type="ARBA" id="ARBA00006068"/>
    </source>
</evidence>
<evidence type="ECO:0000256" key="3">
    <source>
        <dbReference type="ARBA" id="ARBA00022475"/>
    </source>
</evidence>
<keyword evidence="8 13" id="KW-0472">Membrane</keyword>
<feature type="transmembrane region" description="Helical" evidence="13">
    <location>
        <begin position="126"/>
        <end position="146"/>
    </location>
</feature>
<feature type="compositionally biased region" description="Polar residues" evidence="12">
    <location>
        <begin position="45"/>
        <end position="55"/>
    </location>
</feature>
<keyword evidence="3" id="KW-1003">Cell membrane</keyword>
<feature type="domain" description="Cell envelope-related transcriptional attenuator" evidence="14">
    <location>
        <begin position="194"/>
        <end position="368"/>
    </location>
</feature>
<dbReference type="Proteomes" id="UP000254924">
    <property type="component" value="Unassembled WGS sequence"/>
</dbReference>
<protein>
    <recommendedName>
        <fullName evidence="11">Regulatory protein MsrR</fullName>
    </recommendedName>
</protein>
<keyword evidence="9" id="KW-0804">Transcription</keyword>
<comment type="function">
    <text evidence="10">Involved in SarA attenuation. Affects resistance to oxacillin and teicoplanin, as well as the synthesis of virulence factors.</text>
</comment>
<keyword evidence="5" id="KW-0735">Signal-anchor</keyword>
<accession>A0A380KB39</accession>
<evidence type="ECO:0000256" key="11">
    <source>
        <dbReference type="ARBA" id="ARBA00040752"/>
    </source>
</evidence>
<comment type="similarity">
    <text evidence="2">Belongs to the LytR/CpsA/Psr (LCP) family.</text>
</comment>
<feature type="region of interest" description="Disordered" evidence="12">
    <location>
        <begin position="45"/>
        <end position="118"/>
    </location>
</feature>
<keyword evidence="4 13" id="KW-0812">Transmembrane</keyword>
<keyword evidence="16" id="KW-1185">Reference proteome</keyword>
<evidence type="ECO:0000313" key="16">
    <source>
        <dbReference type="Proteomes" id="UP000254924"/>
    </source>
</evidence>
<evidence type="ECO:0000256" key="8">
    <source>
        <dbReference type="ARBA" id="ARBA00023136"/>
    </source>
</evidence>
<dbReference type="PANTHER" id="PTHR33392:SF8">
    <property type="entry name" value="REGULATORY PROTEIN MSRR"/>
    <property type="match status" value="1"/>
</dbReference>
<dbReference type="PANTHER" id="PTHR33392">
    <property type="entry name" value="POLYISOPRENYL-TEICHOIC ACID--PEPTIDOGLYCAN TEICHOIC ACID TRANSFERASE TAGU"/>
    <property type="match status" value="1"/>
</dbReference>
<dbReference type="Gene3D" id="3.40.630.190">
    <property type="entry name" value="LCP protein"/>
    <property type="match status" value="1"/>
</dbReference>
<evidence type="ECO:0000259" key="14">
    <source>
        <dbReference type="Pfam" id="PF03816"/>
    </source>
</evidence>
<reference evidence="15 16" key="1">
    <citation type="submission" date="2018-06" db="EMBL/GenBank/DDBJ databases">
        <authorList>
            <consortium name="Pathogen Informatics"/>
            <person name="Doyle S."/>
        </authorList>
    </citation>
    <scope>NUCLEOTIDE SEQUENCE [LARGE SCALE GENOMIC DNA]</scope>
    <source>
        <strain evidence="15 16">NCTC12224</strain>
    </source>
</reference>
<evidence type="ECO:0000313" key="15">
    <source>
        <dbReference type="EMBL" id="SUN61346.1"/>
    </source>
</evidence>
<dbReference type="Pfam" id="PF03816">
    <property type="entry name" value="LytR_cpsA_psr"/>
    <property type="match status" value="1"/>
</dbReference>
<evidence type="ECO:0000256" key="4">
    <source>
        <dbReference type="ARBA" id="ARBA00022692"/>
    </source>
</evidence>
<evidence type="ECO:0000256" key="7">
    <source>
        <dbReference type="ARBA" id="ARBA00023015"/>
    </source>
</evidence>
<evidence type="ECO:0000256" key="10">
    <source>
        <dbReference type="ARBA" id="ARBA00037178"/>
    </source>
</evidence>
<sequence length="451" mass="50644">MTNRNNGLSHHEELRYNYLLHNLQYLNTKEKEEFAYLNQKRQRALYQTPSYSQPPQRRYSRSYDDDDSYDDTVNADYPYQESSDLPTYPSEAPLTRPKRKKKSKEKALDGAQAKPKRKKRKTLKRVLLSLAALIGLVLAGMIFMFFKGMNDVGSNSNYSPAVTETFNGQETSDGTNILILGSDQRVTQGSTDARTDTIMVANVGNKSGKVKLVSFMRDTLVNIPNYSVDDYTDLKLNTAFNLGEQDDNQGAEYIRQVLKHNFGINVKYYVMVDFETFAEAINTLFPDGVEITAKFGTVNGKSVSSVEVPDDLNAKDGVVPNQTIKVGKQRMDGRTLLNYARFRKDDDGDYGRTKRQQQVMSAIISQVKDPTKLFTGAAAVGKVFAMTSTNLSYSFLLTNGISMLQEAQNGVEQVTIPNEGDWVDALDMYGGSGLDIDFSKYKKVLDKLGMR</sequence>
<keyword evidence="7" id="KW-0805">Transcription regulation</keyword>
<comment type="subcellular location">
    <subcellularLocation>
        <location evidence="1">Cell membrane</location>
        <topology evidence="1">Single-pass type II membrane protein</topology>
    </subcellularLocation>
</comment>
<dbReference type="NCBIfam" id="TIGR00350">
    <property type="entry name" value="lytR_cpsA_psr"/>
    <property type="match status" value="1"/>
</dbReference>
<dbReference type="InterPro" id="IPR050922">
    <property type="entry name" value="LytR/CpsA/Psr_CW_biosynth"/>
</dbReference>
<proteinExistence type="inferred from homology"/>